<name>A0A183BLJ5_GLOPA</name>
<dbReference type="WBParaSite" id="GPLIN_000148000">
    <property type="protein sequence ID" value="GPLIN_000148000"/>
    <property type="gene ID" value="GPLIN_000148000"/>
</dbReference>
<evidence type="ECO:0000256" key="1">
    <source>
        <dbReference type="ARBA" id="ARBA00007491"/>
    </source>
</evidence>
<dbReference type="InterPro" id="IPR035912">
    <property type="entry name" value="EHR_sf"/>
</dbReference>
<evidence type="ECO:0000313" key="2">
    <source>
        <dbReference type="Proteomes" id="UP000050741"/>
    </source>
</evidence>
<dbReference type="PANTHER" id="PTHR12373:SF0">
    <property type="entry name" value="ENHANCER OF RUDIMENTARY HOMOLOG"/>
    <property type="match status" value="1"/>
</dbReference>
<dbReference type="Proteomes" id="UP000050741">
    <property type="component" value="Unassembled WGS sequence"/>
</dbReference>
<dbReference type="Pfam" id="PF01133">
    <property type="entry name" value="ER"/>
    <property type="match status" value="1"/>
</dbReference>
<organism evidence="2 3">
    <name type="scientific">Globodera pallida</name>
    <name type="common">Potato cyst nematode worm</name>
    <name type="synonym">Heterodera pallida</name>
    <dbReference type="NCBI Taxonomy" id="36090"/>
    <lineage>
        <taxon>Eukaryota</taxon>
        <taxon>Metazoa</taxon>
        <taxon>Ecdysozoa</taxon>
        <taxon>Nematoda</taxon>
        <taxon>Chromadorea</taxon>
        <taxon>Rhabditida</taxon>
        <taxon>Tylenchina</taxon>
        <taxon>Tylenchomorpha</taxon>
        <taxon>Tylenchoidea</taxon>
        <taxon>Heteroderidae</taxon>
        <taxon>Heteroderinae</taxon>
        <taxon>Globodera</taxon>
    </lineage>
</organism>
<dbReference type="Gene3D" id="3.30.2260.10">
    <property type="entry name" value="Enhancer of rudimentary"/>
    <property type="match status" value="1"/>
</dbReference>
<dbReference type="PANTHER" id="PTHR12373">
    <property type="entry name" value="ENHANCER OF RUDIMENTARY ERH"/>
    <property type="match status" value="1"/>
</dbReference>
<dbReference type="SUPFAM" id="SSF143875">
    <property type="entry name" value="ERH-like"/>
    <property type="match status" value="1"/>
</dbReference>
<sequence length="80" mass="9182">MAHTILLIQSSAKVDSRTWSDYETLTDCMEAVCKIYEEHLKKLNPDVPCIHVYVPKGKDFIKEQIFILLRGQAASNETKK</sequence>
<comment type="similarity">
    <text evidence="1">Belongs to the E(R) family.</text>
</comment>
<dbReference type="AlphaFoldDB" id="A0A183BLJ5"/>
<accession>A0A183BLJ5</accession>
<keyword evidence="2" id="KW-1185">Reference proteome</keyword>
<reference evidence="2" key="1">
    <citation type="submission" date="2013-12" db="EMBL/GenBank/DDBJ databases">
        <authorList>
            <person name="Aslett M."/>
        </authorList>
    </citation>
    <scope>NUCLEOTIDE SEQUENCE [LARGE SCALE GENOMIC DNA]</scope>
    <source>
        <strain evidence="2">Lindley</strain>
    </source>
</reference>
<proteinExistence type="inferred from homology"/>
<evidence type="ECO:0000313" key="3">
    <source>
        <dbReference type="WBParaSite" id="GPLIN_000148000"/>
    </source>
</evidence>
<reference evidence="3" key="3">
    <citation type="submission" date="2016-06" db="UniProtKB">
        <authorList>
            <consortium name="WormBaseParasite"/>
        </authorList>
    </citation>
    <scope>IDENTIFICATION</scope>
</reference>
<dbReference type="InterPro" id="IPR000781">
    <property type="entry name" value="ERH"/>
</dbReference>
<reference evidence="2" key="2">
    <citation type="submission" date="2014-05" db="EMBL/GenBank/DDBJ databases">
        <title>The genome and life-stage specific transcriptomes of Globodera pallida elucidate key aspects of plant parasitism by a cyst nematode.</title>
        <authorList>
            <person name="Cotton J.A."/>
            <person name="Lilley C.J."/>
            <person name="Jones L.M."/>
            <person name="Kikuchi T."/>
            <person name="Reid A.J."/>
            <person name="Thorpe P."/>
            <person name="Tsai I.J."/>
            <person name="Beasley H."/>
            <person name="Blok V."/>
            <person name="Cock P.J.A."/>
            <person name="Van den Akker S.E."/>
            <person name="Holroyd N."/>
            <person name="Hunt M."/>
            <person name="Mantelin S."/>
            <person name="Naghra H."/>
            <person name="Pain A."/>
            <person name="Palomares-Rius J.E."/>
            <person name="Zarowiecki M."/>
            <person name="Berriman M."/>
            <person name="Jones J.T."/>
            <person name="Urwin P.E."/>
        </authorList>
    </citation>
    <scope>NUCLEOTIDE SEQUENCE [LARGE SCALE GENOMIC DNA]</scope>
    <source>
        <strain evidence="2">Lindley</strain>
    </source>
</reference>
<protein>
    <submittedName>
        <fullName evidence="3">Enhancer of rudimentary homolog</fullName>
    </submittedName>
</protein>